<evidence type="ECO:0000256" key="1">
    <source>
        <dbReference type="SAM" id="MobiDB-lite"/>
    </source>
</evidence>
<evidence type="ECO:0000313" key="2">
    <source>
        <dbReference type="EMBL" id="KAF7677916.1"/>
    </source>
</evidence>
<protein>
    <submittedName>
        <fullName evidence="2">Uncharacterized protein</fullName>
    </submittedName>
</protein>
<dbReference type="GeneID" id="62203000"/>
<gene>
    <name evidence="2" type="ORF">GT037_004775</name>
</gene>
<dbReference type="RefSeq" id="XP_038788094.1">
    <property type="nucleotide sequence ID" value="XM_038929822.1"/>
</dbReference>
<feature type="compositionally biased region" description="Basic and acidic residues" evidence="1">
    <location>
        <begin position="181"/>
        <end position="197"/>
    </location>
</feature>
<dbReference type="AlphaFoldDB" id="A0A8H7B5M6"/>
<evidence type="ECO:0000313" key="3">
    <source>
        <dbReference type="Proteomes" id="UP000596902"/>
    </source>
</evidence>
<keyword evidence="3" id="KW-1185">Reference proteome</keyword>
<reference evidence="2" key="2">
    <citation type="submission" date="2020-08" db="EMBL/GenBank/DDBJ databases">
        <title>Draft Genome Sequence of Cumin Blight Pathogen Alternaria burnsii.</title>
        <authorList>
            <person name="Feng Z."/>
        </authorList>
    </citation>
    <scope>NUCLEOTIDE SEQUENCE</scope>
    <source>
        <strain evidence="2">CBS107.38</strain>
    </source>
</reference>
<accession>A0A8H7B5M6</accession>
<feature type="compositionally biased region" description="Polar residues" evidence="1">
    <location>
        <begin position="63"/>
        <end position="76"/>
    </location>
</feature>
<comment type="caution">
    <text evidence="2">The sequence shown here is derived from an EMBL/GenBank/DDBJ whole genome shotgun (WGS) entry which is preliminary data.</text>
</comment>
<dbReference type="Proteomes" id="UP000596902">
    <property type="component" value="Unassembled WGS sequence"/>
</dbReference>
<feature type="region of interest" description="Disordered" evidence="1">
    <location>
        <begin position="1"/>
        <end position="102"/>
    </location>
</feature>
<feature type="compositionally biased region" description="Basic and acidic residues" evidence="1">
    <location>
        <begin position="18"/>
        <end position="31"/>
    </location>
</feature>
<proteinExistence type="predicted"/>
<feature type="compositionally biased region" description="Polar residues" evidence="1">
    <location>
        <begin position="42"/>
        <end position="54"/>
    </location>
</feature>
<name>A0A8H7B5M6_9PLEO</name>
<organism evidence="2 3">
    <name type="scientific">Alternaria burnsii</name>
    <dbReference type="NCBI Taxonomy" id="1187904"/>
    <lineage>
        <taxon>Eukaryota</taxon>
        <taxon>Fungi</taxon>
        <taxon>Dikarya</taxon>
        <taxon>Ascomycota</taxon>
        <taxon>Pezizomycotina</taxon>
        <taxon>Dothideomycetes</taxon>
        <taxon>Pleosporomycetidae</taxon>
        <taxon>Pleosporales</taxon>
        <taxon>Pleosporineae</taxon>
        <taxon>Pleosporaceae</taxon>
        <taxon>Alternaria</taxon>
        <taxon>Alternaria sect. Alternaria</taxon>
    </lineage>
</organism>
<sequence>MALSEINDWPFTSSRQQDLSKRHPSMEHYDVDTGEEVPPDISDQSEAQKIQENFGNGFKELSCSGQDLDSRSTYAANTDDEDESGKQKTTQDMPSYGSGHSVIYDHKDDVSVTSSDKAPLIHLICSEEGCFVTEYSELLSWSYNVQDKSIEHRLSTQMTTHWTSIVLDIVKYLQNVDTCDSDPKGETSDKQLEKFDAGRVLSQGEDLPDYPSFENDY</sequence>
<feature type="non-terminal residue" evidence="2">
    <location>
        <position position="1"/>
    </location>
</feature>
<reference evidence="2" key="1">
    <citation type="submission" date="2020-01" db="EMBL/GenBank/DDBJ databases">
        <authorList>
            <person name="Feng Z.H.Z."/>
        </authorList>
    </citation>
    <scope>NUCLEOTIDE SEQUENCE</scope>
    <source>
        <strain evidence="2">CBS107.38</strain>
    </source>
</reference>
<feature type="region of interest" description="Disordered" evidence="1">
    <location>
        <begin position="180"/>
        <end position="217"/>
    </location>
</feature>
<dbReference type="EMBL" id="JAAABM010000005">
    <property type="protein sequence ID" value="KAF7677916.1"/>
    <property type="molecule type" value="Genomic_DNA"/>
</dbReference>